<sequence length="1637" mass="179041">MAQVLPTTAVAPSTQSPLLVVFGVVYIVFSSLLSLVYVHTLAVSTDNDLWWPHYNVSGHEAFLADVSNMLLVAHAYANATFQVNLLSLRMHKTYIDAEATTSLYPTYPRQLAYHELTSLSYAIANLRTLSATWALQVHTQWCYVDFEQHFAVAHTAARQARCEVKYATNAAVYIEATLRNLIWTEFIGAWGGPGNAFTVALEAGLAASSRGQRWLEVTSTARANTSVEDELTYWQSFALTSFTLQWQNFRQTGVTESMAICNAMGLPHTFTIKSLHHWQGPGTSVNLFWGAINDLWSLTLLNASLLTGSSNDFRSMRISLEFLNGNMDANGGFSAPAATLRAHLGPFVSIDAFLLGVPPSLHAAYVALAGDATSSSRMALPVQPKAWANATFYTGNPLCVQGPIATTFAQRPFSFEDSCSSPQPLTVPLTAHGAQFARAMSSIRPDNVCFMQPPECMRLLQATQDTPIDALLRHDATAATAALNISLVQIATNTSGHWQLLHQAILSESDPSSWPPFYGWLLLHDWILGIREVVSFEGDAASLVLISAPYEPVLYATSRGSMEGATMHIWHLLAALNVLYVLVAAAVLVYMMCSPFTGANAFFFNRIIGSVWIGRPFSFLRGLSAIALLSTAPLSLVQTSPGVTGLVATPRSWVEAALLSGEATWTTYVLQDVLLLLRTPHLARTELPRASLVSFLLVLALERAWPLSPSLTLERSCYSEDMDAYVQCTSGTIYIGSASRILLYLAVPLASQVLSACVWRYSAPIGSDATDYDAHLCGLSRALLRHPSDSTDRVALCMSGILTWGYRGQRYTFDIKTWTFLLDNVKAGPPVDFCAKSGLAVSTAHSAAPARICRVLGFVYVVSAITASVSYMRVSAVSLANDLFWPHFNSTGTHVFLATWIQLQLLLYANPNTTALTAPHVNLPTPFNATGATISPPLSYATKLQHGVFATRLEAIVAGLRALDGCDAPWVFTPYCYLDVDRRWEMANSATRQARCGAMTTNGAIYLETLVRNVDAASWRACWGDAFDVAFGAELQQSHVGREWLLTAYLTRSLAVVDEVTYWRTHGIRYYDTQWQNYKQLGVLNSYSIVNCYDAMYPLTLQSQNGSYRFSSQSSWKMYWALANDLSAVMRNESGLRGLSLLRSSARYGFGNQSMEAVLMQNGEITAPFTTGFALLSDILGPFGSVDMMYISVPSLLQQTFAELLRCLKTSLASDAAVQSQFAGLVAMPYLAPIPKMWMQAYAFTSGGSPLCPSTASLSPLSMGLPTMLSFSLPCNPVAPFVASLNPTVEQYVVALAMAWDIMPSISDVCDLVPSNFGPCHEYLPPIIAFTDKHVTLPLDMTVVRALVASLSIELLLYAQANTSAVTELAHLPLFYAPEFELYAWLFLSDWVLGTREVIAFQGDRGNLTLLAEFQLPTNEQIGSWQLSTNIALYTRAGVLYITCVLLGVAVIVTCYILTSRGAFEWLNMLELSRVGGIVWVGRPLLLLRATTALSVLSTATLQLLYENESISAFQTVQNPWYTTILAASEVTWLVAVVNDVAMAVTQAYTAHYATFNSVAVWATVALLSFVAPVTHTVSLEPTCDLVQLDWQIVCASGHIVIGQWSRYVMLHAAVAATAADHARSVRLSLVRRQVPL</sequence>
<evidence type="ECO:0000256" key="1">
    <source>
        <dbReference type="SAM" id="Phobius"/>
    </source>
</evidence>
<dbReference type="OMA" id="AINDLWS"/>
<dbReference type="InParanoid" id="T0QH15"/>
<feature type="transmembrane region" description="Helical" evidence="1">
    <location>
        <begin position="1438"/>
        <end position="1459"/>
    </location>
</feature>
<keyword evidence="3" id="KW-1185">Reference proteome</keyword>
<gene>
    <name evidence="2" type="ORF">SDRG_05488</name>
</gene>
<keyword evidence="1" id="KW-1133">Transmembrane helix</keyword>
<proteinExistence type="predicted"/>
<keyword evidence="1" id="KW-0472">Membrane</keyword>
<dbReference type="RefSeq" id="XP_008609426.1">
    <property type="nucleotide sequence ID" value="XM_008611204.1"/>
</dbReference>
<dbReference type="OrthoDB" id="73766at2759"/>
<accession>T0QH15</accession>
<dbReference type="Proteomes" id="UP000030762">
    <property type="component" value="Unassembled WGS sequence"/>
</dbReference>
<reference evidence="2 3" key="1">
    <citation type="submission" date="2012-04" db="EMBL/GenBank/DDBJ databases">
        <title>The Genome Sequence of Saprolegnia declina VS20.</title>
        <authorList>
            <consortium name="The Broad Institute Genome Sequencing Platform"/>
            <person name="Russ C."/>
            <person name="Nusbaum C."/>
            <person name="Tyler B."/>
            <person name="van West P."/>
            <person name="Dieguez-Uribeondo J."/>
            <person name="de Bruijn I."/>
            <person name="Tripathy S."/>
            <person name="Jiang R."/>
            <person name="Young S.K."/>
            <person name="Zeng Q."/>
            <person name="Gargeya S."/>
            <person name="Fitzgerald M."/>
            <person name="Haas B."/>
            <person name="Abouelleil A."/>
            <person name="Alvarado L."/>
            <person name="Arachchi H.M."/>
            <person name="Berlin A."/>
            <person name="Chapman S.B."/>
            <person name="Goldberg J."/>
            <person name="Griggs A."/>
            <person name="Gujja S."/>
            <person name="Hansen M."/>
            <person name="Howarth C."/>
            <person name="Imamovic A."/>
            <person name="Larimer J."/>
            <person name="McCowen C."/>
            <person name="Montmayeur A."/>
            <person name="Murphy C."/>
            <person name="Neiman D."/>
            <person name="Pearson M."/>
            <person name="Priest M."/>
            <person name="Roberts A."/>
            <person name="Saif S."/>
            <person name="Shea T."/>
            <person name="Sisk P."/>
            <person name="Sykes S."/>
            <person name="Wortman J."/>
            <person name="Nusbaum C."/>
            <person name="Birren B."/>
        </authorList>
    </citation>
    <scope>NUCLEOTIDE SEQUENCE [LARGE SCALE GENOMIC DNA]</scope>
    <source>
        <strain evidence="2 3">VS20</strain>
    </source>
</reference>
<feature type="transmembrane region" description="Helical" evidence="1">
    <location>
        <begin position="569"/>
        <end position="592"/>
    </location>
</feature>
<dbReference type="EMBL" id="JH767145">
    <property type="protein sequence ID" value="EQC37264.1"/>
    <property type="molecule type" value="Genomic_DNA"/>
</dbReference>
<keyword evidence="1" id="KW-0812">Transmembrane</keyword>
<dbReference type="eggNOG" id="ENOG502SD6V">
    <property type="taxonomic scope" value="Eukaryota"/>
</dbReference>
<feature type="transmembrane region" description="Helical" evidence="1">
    <location>
        <begin position="1554"/>
        <end position="1574"/>
    </location>
</feature>
<organism evidence="2 3">
    <name type="scientific">Saprolegnia diclina (strain VS20)</name>
    <dbReference type="NCBI Taxonomy" id="1156394"/>
    <lineage>
        <taxon>Eukaryota</taxon>
        <taxon>Sar</taxon>
        <taxon>Stramenopiles</taxon>
        <taxon>Oomycota</taxon>
        <taxon>Saprolegniomycetes</taxon>
        <taxon>Saprolegniales</taxon>
        <taxon>Saprolegniaceae</taxon>
        <taxon>Saprolegnia</taxon>
    </lineage>
</organism>
<dbReference type="VEuPathDB" id="FungiDB:SDRG_05488"/>
<feature type="transmembrane region" description="Helical" evidence="1">
    <location>
        <begin position="18"/>
        <end position="38"/>
    </location>
</feature>
<protein>
    <submittedName>
        <fullName evidence="2">Uncharacterized protein</fullName>
    </submittedName>
</protein>
<name>T0QH15_SAPDV</name>
<evidence type="ECO:0000313" key="2">
    <source>
        <dbReference type="EMBL" id="EQC37264.1"/>
    </source>
</evidence>
<evidence type="ECO:0000313" key="3">
    <source>
        <dbReference type="Proteomes" id="UP000030762"/>
    </source>
</evidence>
<dbReference type="GeneID" id="19946215"/>